<name>A0ABW5BPT8_9PROT</name>
<sequence length="550" mass="62576">MYFPSIYQLKNKIARRVFIRRLKQARAHRRLDTDSVVRKRYYDFIRFLSAVSIRPLGIPVSAAAGIVPRSYRANLDLLIRQRLLHRNLYVHFFPQIMASAADQNHPAIIPFPHEWRSCLQQKGMNVQALQSTLYFIWGQVLEWISGVRCTLRLLLDSWRQPEVPEGNYSLLVDFPSAAVCNEKSAAAGMKCFSTWYRNNSVRGESTNTVWIQVTDSHPTSLGDDQLVVHNYFPRLKNWGDRMIFLGKALGIIILTTGRWLKGSWWAPYILTDAVRLAYCRTLGRQGMASKYVFNNSGWFIRPLWTHFSEDLGADIVIFFYSANVHPLEYIDEESAPVMPGYQLMNWPQYLVWGQPQAQFISNNCYNQNSIVKIVGPVPFTDIDTVIPVLPDNAIAVFDVTAQRTVSLSDRGIIADYYGEDLVIAFVEQAYEAIKASGGTMVFKQKRDLPSISSKKYLIFLEWLSGLPDVIMINPNVSAFRIIEHVTSVISIPFTSTGLIARSNMKFSAYFDPTMNLKKDNPGADNVPVLSGQEELISWLDSISSKDKKAT</sequence>
<dbReference type="RefSeq" id="WP_380252897.1">
    <property type="nucleotide sequence ID" value="NZ_JBHUII010000007.1"/>
</dbReference>
<proteinExistence type="predicted"/>
<comment type="caution">
    <text evidence="1">The sequence shown here is derived from an EMBL/GenBank/DDBJ whole genome shotgun (WGS) entry which is preliminary data.</text>
</comment>
<organism evidence="1 2">
    <name type="scientific">Kiloniella antarctica</name>
    <dbReference type="NCBI Taxonomy" id="1550907"/>
    <lineage>
        <taxon>Bacteria</taxon>
        <taxon>Pseudomonadati</taxon>
        <taxon>Pseudomonadota</taxon>
        <taxon>Alphaproteobacteria</taxon>
        <taxon>Rhodospirillales</taxon>
        <taxon>Kiloniellaceae</taxon>
        <taxon>Kiloniella</taxon>
    </lineage>
</organism>
<dbReference type="EMBL" id="JBHUII010000007">
    <property type="protein sequence ID" value="MFD2206853.1"/>
    <property type="molecule type" value="Genomic_DNA"/>
</dbReference>
<accession>A0ABW5BPT8</accession>
<evidence type="ECO:0000313" key="1">
    <source>
        <dbReference type="EMBL" id="MFD2206853.1"/>
    </source>
</evidence>
<dbReference type="Proteomes" id="UP001597294">
    <property type="component" value="Unassembled WGS sequence"/>
</dbReference>
<keyword evidence="2" id="KW-1185">Reference proteome</keyword>
<gene>
    <name evidence="1" type="ORF">ACFSKO_14575</name>
</gene>
<dbReference type="NCBIfam" id="TIGR04417">
    <property type="entry name" value="PFTS_polysacc"/>
    <property type="match status" value="1"/>
</dbReference>
<evidence type="ECO:0000313" key="2">
    <source>
        <dbReference type="Proteomes" id="UP001597294"/>
    </source>
</evidence>
<protein>
    <submittedName>
        <fullName evidence="1">Polysaccharide biosynthesis PFTS motif protein</fullName>
    </submittedName>
</protein>
<reference evidence="2" key="1">
    <citation type="journal article" date="2019" name="Int. J. Syst. Evol. Microbiol.">
        <title>The Global Catalogue of Microorganisms (GCM) 10K type strain sequencing project: providing services to taxonomists for standard genome sequencing and annotation.</title>
        <authorList>
            <consortium name="The Broad Institute Genomics Platform"/>
            <consortium name="The Broad Institute Genome Sequencing Center for Infectious Disease"/>
            <person name="Wu L."/>
            <person name="Ma J."/>
        </authorList>
    </citation>
    <scope>NUCLEOTIDE SEQUENCE [LARGE SCALE GENOMIC DNA]</scope>
    <source>
        <strain evidence="2">CGMCC 4.7192</strain>
    </source>
</reference>
<dbReference type="InterPro" id="IPR030932">
    <property type="entry name" value="PFTS_polysacc"/>
</dbReference>